<dbReference type="InterPro" id="IPR015943">
    <property type="entry name" value="WD40/YVTN_repeat-like_dom_sf"/>
</dbReference>
<keyword evidence="2 6" id="KW-0698">rRNA processing</keyword>
<dbReference type="FunFam" id="2.130.10.10:FF:000399">
    <property type="entry name" value="Ribosome biogenesis protein WDR12 homolog"/>
    <property type="match status" value="1"/>
</dbReference>
<dbReference type="AlphaFoldDB" id="A0A218WQQ3"/>
<dbReference type="GO" id="GO:0005730">
    <property type="term" value="C:nucleolus"/>
    <property type="evidence" value="ECO:0007669"/>
    <property type="project" value="UniProtKB-SubCell"/>
</dbReference>
<dbReference type="GO" id="GO:0005654">
    <property type="term" value="C:nucleoplasm"/>
    <property type="evidence" value="ECO:0007669"/>
    <property type="project" value="UniProtKB-SubCell"/>
</dbReference>
<feature type="repeat" description="WD" evidence="7">
    <location>
        <begin position="270"/>
        <end position="310"/>
    </location>
</feature>
<dbReference type="Pfam" id="PF00400">
    <property type="entry name" value="WD40"/>
    <property type="match status" value="4"/>
</dbReference>
<evidence type="ECO:0000256" key="6">
    <source>
        <dbReference type="HAMAP-Rule" id="MF_03029"/>
    </source>
</evidence>
<evidence type="ECO:0000256" key="5">
    <source>
        <dbReference type="ARBA" id="ARBA00023242"/>
    </source>
</evidence>
<keyword evidence="12" id="KW-1185">Reference proteome</keyword>
<evidence type="ECO:0000256" key="7">
    <source>
        <dbReference type="PROSITE-ProRule" id="PRU00221"/>
    </source>
</evidence>
<feature type="domain" description="NLE" evidence="8">
    <location>
        <begin position="14"/>
        <end position="81"/>
    </location>
</feature>
<dbReference type="InterPro" id="IPR001680">
    <property type="entry name" value="WD40_rpt"/>
</dbReference>
<comment type="caution">
    <text evidence="9">The sequence shown here is derived from an EMBL/GenBank/DDBJ whole genome shotgun (WGS) entry which is preliminary data.</text>
</comment>
<evidence type="ECO:0000313" key="11">
    <source>
        <dbReference type="Proteomes" id="UP000197138"/>
    </source>
</evidence>
<sequence length="435" mass="47687">MDIDETNEEMSRRVQVRFVTKLAAPLKVPSTSIAIPANLTRLGLSTIVNSLLQSKNSERESEPFDFLIDGELVRMSLEQFLLAKGISAEKILEIEYIKAVAPRKEEEPSLHDDWVSAVDGSNPGFVLTGCYDGLGRVWKAAGLCTHILEGHSDAVTSVSVINPEGEESITVATGSKDRTLRLWKIDPESDADLPGKIRAFKILQGHNASVQSVAAEASGDMICSGAWDSSIKLWRTSAVDMDGEQVSIKKRKVNNKDEENQMEEEAVATLVGHTQCVSSVIWPQLGTIYSTSWDHSVRRWDVETGKDSLNIFCGKVLNCLDVGGEASALIAAGGSDPILRIWDPRNPGSSAPVFQFSSHTSWISSCKWHDKSWFHLLSASYDGKVMLWDLRTAWPLAVIDSHKDKVLCADWWKSDCVISGGADSKLCISSGIPVQ</sequence>
<dbReference type="GeneID" id="116213673"/>
<dbReference type="PANTHER" id="PTHR19855:SF11">
    <property type="entry name" value="RIBOSOME BIOGENESIS PROTEIN WDR12"/>
    <property type="match status" value="1"/>
</dbReference>
<dbReference type="PANTHER" id="PTHR19855">
    <property type="entry name" value="WD40 REPEAT PROTEIN 12, 37"/>
    <property type="match status" value="1"/>
</dbReference>
<accession>A0A218WQQ3</accession>
<evidence type="ECO:0000256" key="3">
    <source>
        <dbReference type="ARBA" id="ARBA00022574"/>
    </source>
</evidence>
<proteinExistence type="inferred from homology"/>
<comment type="similarity">
    <text evidence="6">Belongs to the WD repeat WDR12/YTM1 family.</text>
</comment>
<protein>
    <recommendedName>
        <fullName evidence="6">Ribosome biogenesis protein WDR12 homolog</fullName>
    </recommendedName>
</protein>
<keyword evidence="4" id="KW-0677">Repeat</keyword>
<reference evidence="9" key="2">
    <citation type="submission" date="2017-06" db="EMBL/GenBank/DDBJ databases">
        <title>The pomegranate genome and the genomics of punicalagin biosynthesis.</title>
        <authorList>
            <person name="Xu C."/>
        </authorList>
    </citation>
    <scope>NUCLEOTIDE SEQUENCE [LARGE SCALE GENOMIC DNA]</scope>
    <source>
        <tissue evidence="9">Fresh leaf</tissue>
    </source>
</reference>
<evidence type="ECO:0000256" key="4">
    <source>
        <dbReference type="ARBA" id="ARBA00022737"/>
    </source>
</evidence>
<evidence type="ECO:0000256" key="2">
    <source>
        <dbReference type="ARBA" id="ARBA00022552"/>
    </source>
</evidence>
<dbReference type="PROSITE" id="PS50294">
    <property type="entry name" value="WD_REPEATS_REGION"/>
    <property type="match status" value="3"/>
</dbReference>
<dbReference type="SMART" id="SM00320">
    <property type="entry name" value="WD40"/>
    <property type="match status" value="7"/>
</dbReference>
<gene>
    <name evidence="9" type="ORF">CDL15_Pgr004596</name>
    <name evidence="10" type="ORF">CRG98_035887</name>
</gene>
<dbReference type="Gene3D" id="2.130.10.10">
    <property type="entry name" value="YVTN repeat-like/Quinoprotein amine dehydrogenase"/>
    <property type="match status" value="1"/>
</dbReference>
<evidence type="ECO:0000313" key="10">
    <source>
        <dbReference type="EMBL" id="PKI43725.1"/>
    </source>
</evidence>
<dbReference type="STRING" id="22663.A0A218WQQ3"/>
<dbReference type="CDD" id="cd00200">
    <property type="entry name" value="WD40"/>
    <property type="match status" value="1"/>
</dbReference>
<dbReference type="GO" id="GO:0043021">
    <property type="term" value="F:ribonucleoprotein complex binding"/>
    <property type="evidence" value="ECO:0007669"/>
    <property type="project" value="UniProtKB-UniRule"/>
</dbReference>
<name>A0A218WQQ3_PUNGR</name>
<dbReference type="SUPFAM" id="SSF50978">
    <property type="entry name" value="WD40 repeat-like"/>
    <property type="match status" value="1"/>
</dbReference>
<dbReference type="InterPro" id="IPR036322">
    <property type="entry name" value="WD40_repeat_dom_sf"/>
</dbReference>
<comment type="subcellular location">
    <subcellularLocation>
        <location evidence="6">Nucleus</location>
        <location evidence="6">Nucleolus</location>
    </subcellularLocation>
    <subcellularLocation>
        <location evidence="6">Nucleus</location>
        <location evidence="6">Nucleoplasm</location>
    </subcellularLocation>
</comment>
<keyword evidence="3 7" id="KW-0853">WD repeat</keyword>
<keyword evidence="1 6" id="KW-0690">Ribosome biogenesis</keyword>
<dbReference type="PRINTS" id="PR00320">
    <property type="entry name" value="GPROTEINBRPT"/>
</dbReference>
<evidence type="ECO:0000256" key="1">
    <source>
        <dbReference type="ARBA" id="ARBA00022517"/>
    </source>
</evidence>
<evidence type="ECO:0000313" key="9">
    <source>
        <dbReference type="EMBL" id="OWM74829.1"/>
    </source>
</evidence>
<dbReference type="EMBL" id="PGOL01002995">
    <property type="protein sequence ID" value="PKI43725.1"/>
    <property type="molecule type" value="Genomic_DNA"/>
</dbReference>
<dbReference type="GO" id="GO:0000466">
    <property type="term" value="P:maturation of 5.8S rRNA from tricistronic rRNA transcript (SSU-rRNA, 5.8S rRNA, LSU-rRNA)"/>
    <property type="evidence" value="ECO:0007669"/>
    <property type="project" value="UniProtKB-UniRule"/>
</dbReference>
<evidence type="ECO:0000313" key="12">
    <source>
        <dbReference type="Proteomes" id="UP000233551"/>
    </source>
</evidence>
<keyword evidence="5 6" id="KW-0539">Nucleus</keyword>
<dbReference type="InterPro" id="IPR012972">
    <property type="entry name" value="NLE"/>
</dbReference>
<reference evidence="10 12" key="3">
    <citation type="submission" date="2017-11" db="EMBL/GenBank/DDBJ databases">
        <title>De-novo sequencing of pomegranate (Punica granatum L.) genome.</title>
        <authorList>
            <person name="Akparov Z."/>
            <person name="Amiraslanov A."/>
            <person name="Hajiyeva S."/>
            <person name="Abbasov M."/>
            <person name="Kaur K."/>
            <person name="Hamwieh A."/>
            <person name="Solovyev V."/>
            <person name="Salamov A."/>
            <person name="Braich B."/>
            <person name="Kosarev P."/>
            <person name="Mahmoud A."/>
            <person name="Hajiyev E."/>
            <person name="Babayeva S."/>
            <person name="Izzatullayeva V."/>
            <person name="Mammadov A."/>
            <person name="Mammadov A."/>
            <person name="Sharifova S."/>
            <person name="Ojaghi J."/>
            <person name="Eynullazada K."/>
            <person name="Bayramov B."/>
            <person name="Abdulazimova A."/>
            <person name="Shahmuradov I."/>
        </authorList>
    </citation>
    <scope>NUCLEOTIDE SEQUENCE [LARGE SCALE GENOMIC DNA]</scope>
    <source>
        <strain evidence="10">AG2017</strain>
        <strain evidence="12">cv. AG2017</strain>
        <tissue evidence="10">Leaf</tissue>
    </source>
</reference>
<dbReference type="GO" id="GO:0000463">
    <property type="term" value="P:maturation of LSU-rRNA from tricistronic rRNA transcript (SSU-rRNA, 5.8S rRNA, LSU-rRNA)"/>
    <property type="evidence" value="ECO:0007669"/>
    <property type="project" value="UniProtKB-UniRule"/>
</dbReference>
<dbReference type="InterPro" id="IPR020472">
    <property type="entry name" value="WD40_PAC1"/>
</dbReference>
<dbReference type="OrthoDB" id="10251381at2759"/>
<dbReference type="PROSITE" id="PS00678">
    <property type="entry name" value="WD_REPEATS_1"/>
    <property type="match status" value="1"/>
</dbReference>
<dbReference type="GO" id="GO:0030687">
    <property type="term" value="C:preribosome, large subunit precursor"/>
    <property type="evidence" value="ECO:0007669"/>
    <property type="project" value="UniProtKB-UniRule"/>
</dbReference>
<dbReference type="HAMAP" id="MF_03029">
    <property type="entry name" value="WDR12"/>
    <property type="match status" value="1"/>
</dbReference>
<dbReference type="InterPro" id="IPR019775">
    <property type="entry name" value="WD40_repeat_CS"/>
</dbReference>
<dbReference type="EMBL" id="MTKT01003433">
    <property type="protein sequence ID" value="OWM74829.1"/>
    <property type="molecule type" value="Genomic_DNA"/>
</dbReference>
<dbReference type="PROSITE" id="PS50082">
    <property type="entry name" value="WD_REPEATS_2"/>
    <property type="match status" value="4"/>
</dbReference>
<comment type="function">
    <text evidence="6">Required for maturation of ribosomal RNAs and formation of the large ribosomal subunit.</text>
</comment>
<feature type="repeat" description="WD" evidence="7">
    <location>
        <begin position="148"/>
        <end position="186"/>
    </location>
</feature>
<reference evidence="11" key="1">
    <citation type="journal article" date="2017" name="Plant J.">
        <title>The pomegranate (Punica granatum L.) genome and the genomics of punicalagin biosynthesis.</title>
        <authorList>
            <person name="Qin G."/>
            <person name="Xu C."/>
            <person name="Ming R."/>
            <person name="Tang H."/>
            <person name="Guyot R."/>
            <person name="Kramer E.M."/>
            <person name="Hu Y."/>
            <person name="Yi X."/>
            <person name="Qi Y."/>
            <person name="Xu X."/>
            <person name="Gao Z."/>
            <person name="Pan H."/>
            <person name="Jian J."/>
            <person name="Tian Y."/>
            <person name="Yue Z."/>
            <person name="Xu Y."/>
        </authorList>
    </citation>
    <scope>NUCLEOTIDE SEQUENCE [LARGE SCALE GENOMIC DNA]</scope>
    <source>
        <strain evidence="11">cv. Dabenzi</strain>
    </source>
</reference>
<dbReference type="Proteomes" id="UP000197138">
    <property type="component" value="Unassembled WGS sequence"/>
</dbReference>
<feature type="repeat" description="WD" evidence="7">
    <location>
        <begin position="356"/>
        <end position="398"/>
    </location>
</feature>
<evidence type="ECO:0000259" key="8">
    <source>
        <dbReference type="Pfam" id="PF08154"/>
    </source>
</evidence>
<dbReference type="Pfam" id="PF08154">
    <property type="entry name" value="NLE"/>
    <property type="match status" value="1"/>
</dbReference>
<feature type="repeat" description="WD" evidence="7">
    <location>
        <begin position="203"/>
        <end position="234"/>
    </location>
</feature>
<organism evidence="9 11">
    <name type="scientific">Punica granatum</name>
    <name type="common">Pomegranate</name>
    <dbReference type="NCBI Taxonomy" id="22663"/>
    <lineage>
        <taxon>Eukaryota</taxon>
        <taxon>Viridiplantae</taxon>
        <taxon>Streptophyta</taxon>
        <taxon>Embryophyta</taxon>
        <taxon>Tracheophyta</taxon>
        <taxon>Spermatophyta</taxon>
        <taxon>Magnoliopsida</taxon>
        <taxon>eudicotyledons</taxon>
        <taxon>Gunneridae</taxon>
        <taxon>Pentapetalae</taxon>
        <taxon>rosids</taxon>
        <taxon>malvids</taxon>
        <taxon>Myrtales</taxon>
        <taxon>Lythraceae</taxon>
        <taxon>Punica</taxon>
    </lineage>
</organism>
<dbReference type="InterPro" id="IPR028599">
    <property type="entry name" value="WDR12/Ytm1"/>
</dbReference>
<dbReference type="Proteomes" id="UP000233551">
    <property type="component" value="Unassembled WGS sequence"/>
</dbReference>